<sequence>MLLASLSFRQNSRCINQHLSPPRESLEWVFVVLFGWTRPYDHLHAWALMSYTIRHLYSKGDSLEDRELKTIESTPMVLGEEKILPNLGGAESGCLGRVLTRPAMAPFLRLEPLISVYAGILHSVFFR</sequence>
<proteinExistence type="predicted"/>
<comment type="caution">
    <text evidence="1">The sequence shown here is derived from an EMBL/GenBank/DDBJ whole genome shotgun (WGS) entry which is preliminary data.</text>
</comment>
<organism evidence="1 2">
    <name type="scientific">Canavalia gladiata</name>
    <name type="common">Sword bean</name>
    <name type="synonym">Dolichos gladiatus</name>
    <dbReference type="NCBI Taxonomy" id="3824"/>
    <lineage>
        <taxon>Eukaryota</taxon>
        <taxon>Viridiplantae</taxon>
        <taxon>Streptophyta</taxon>
        <taxon>Embryophyta</taxon>
        <taxon>Tracheophyta</taxon>
        <taxon>Spermatophyta</taxon>
        <taxon>Magnoliopsida</taxon>
        <taxon>eudicotyledons</taxon>
        <taxon>Gunneridae</taxon>
        <taxon>Pentapetalae</taxon>
        <taxon>rosids</taxon>
        <taxon>fabids</taxon>
        <taxon>Fabales</taxon>
        <taxon>Fabaceae</taxon>
        <taxon>Papilionoideae</taxon>
        <taxon>50 kb inversion clade</taxon>
        <taxon>NPAAA clade</taxon>
        <taxon>indigoferoid/millettioid clade</taxon>
        <taxon>Phaseoleae</taxon>
        <taxon>Canavalia</taxon>
    </lineage>
</organism>
<evidence type="ECO:0000313" key="2">
    <source>
        <dbReference type="Proteomes" id="UP001367508"/>
    </source>
</evidence>
<dbReference type="Proteomes" id="UP001367508">
    <property type="component" value="Unassembled WGS sequence"/>
</dbReference>
<reference evidence="1 2" key="1">
    <citation type="submission" date="2024-01" db="EMBL/GenBank/DDBJ databases">
        <title>The genomes of 5 underutilized Papilionoideae crops provide insights into root nodulation and disease resistanc.</title>
        <authorList>
            <person name="Jiang F."/>
        </authorList>
    </citation>
    <scope>NUCLEOTIDE SEQUENCE [LARGE SCALE GENOMIC DNA]</scope>
    <source>
        <strain evidence="1">LVBAO_FW01</strain>
        <tissue evidence="1">Leaves</tissue>
    </source>
</reference>
<evidence type="ECO:0000313" key="1">
    <source>
        <dbReference type="EMBL" id="KAK7307949.1"/>
    </source>
</evidence>
<accession>A0AAN9K0U4</accession>
<keyword evidence="2" id="KW-1185">Reference proteome</keyword>
<name>A0AAN9K0U4_CANGL</name>
<dbReference type="EMBL" id="JAYMYQ010000010">
    <property type="protein sequence ID" value="KAK7307949.1"/>
    <property type="molecule type" value="Genomic_DNA"/>
</dbReference>
<protein>
    <submittedName>
        <fullName evidence="1">Uncharacterized protein</fullName>
    </submittedName>
</protein>
<gene>
    <name evidence="1" type="ORF">VNO77_41456</name>
</gene>
<dbReference type="AlphaFoldDB" id="A0AAN9K0U4"/>